<evidence type="ECO:0000313" key="3">
    <source>
        <dbReference type="EMBL" id="VVA21818.1"/>
    </source>
</evidence>
<dbReference type="AlphaFoldDB" id="A0A5E4F7S0"/>
<feature type="region of interest" description="Disordered" evidence="1">
    <location>
        <begin position="35"/>
        <end position="71"/>
    </location>
</feature>
<reference evidence="4" key="1">
    <citation type="journal article" date="2020" name="Plant J.">
        <title>Transposons played a major role in the diversification between the closely related almond and peach genomes: results from the almond genome sequence.</title>
        <authorList>
            <person name="Alioto T."/>
            <person name="Alexiou K.G."/>
            <person name="Bardil A."/>
            <person name="Barteri F."/>
            <person name="Castanera R."/>
            <person name="Cruz F."/>
            <person name="Dhingra A."/>
            <person name="Duval H."/>
            <person name="Fernandez I Marti A."/>
            <person name="Frias L."/>
            <person name="Galan B."/>
            <person name="Garcia J.L."/>
            <person name="Howad W."/>
            <person name="Gomez-Garrido J."/>
            <person name="Gut M."/>
            <person name="Julca I."/>
            <person name="Morata J."/>
            <person name="Puigdomenech P."/>
            <person name="Ribeca P."/>
            <person name="Rubio Cabetas M.J."/>
            <person name="Vlasova A."/>
            <person name="Wirthensohn M."/>
            <person name="Garcia-Mas J."/>
            <person name="Gabaldon T."/>
            <person name="Casacuberta J.M."/>
            <person name="Arus P."/>
        </authorList>
    </citation>
    <scope>NUCLEOTIDE SEQUENCE [LARGE SCALE GENOMIC DNA]</scope>
    <source>
        <strain evidence="4">cv. Texas</strain>
    </source>
</reference>
<organism evidence="3 4">
    <name type="scientific">Prunus dulcis</name>
    <name type="common">Almond</name>
    <name type="synonym">Amygdalus dulcis</name>
    <dbReference type="NCBI Taxonomy" id="3755"/>
    <lineage>
        <taxon>Eukaryota</taxon>
        <taxon>Viridiplantae</taxon>
        <taxon>Streptophyta</taxon>
        <taxon>Embryophyta</taxon>
        <taxon>Tracheophyta</taxon>
        <taxon>Spermatophyta</taxon>
        <taxon>Magnoliopsida</taxon>
        <taxon>eudicotyledons</taxon>
        <taxon>Gunneridae</taxon>
        <taxon>Pentapetalae</taxon>
        <taxon>rosids</taxon>
        <taxon>fabids</taxon>
        <taxon>Rosales</taxon>
        <taxon>Rosaceae</taxon>
        <taxon>Amygdaloideae</taxon>
        <taxon>Amygdaleae</taxon>
        <taxon>Prunus</taxon>
    </lineage>
</organism>
<feature type="signal peptide" evidence="2">
    <location>
        <begin position="1"/>
        <end position="33"/>
    </location>
</feature>
<dbReference type="Proteomes" id="UP000327085">
    <property type="component" value="Chromosome 7"/>
</dbReference>
<dbReference type="InParanoid" id="A0A5E4F7S0"/>
<gene>
    <name evidence="3" type="ORF">ALMOND_2B035972</name>
</gene>
<name>A0A5E4F7S0_PRUDU</name>
<dbReference type="EMBL" id="CABIKO010000055">
    <property type="protein sequence ID" value="VVA21818.1"/>
    <property type="molecule type" value="Genomic_DNA"/>
</dbReference>
<feature type="chain" id="PRO_5022921112" evidence="2">
    <location>
        <begin position="34"/>
        <end position="123"/>
    </location>
</feature>
<sequence>MNFLTPSLHTNLSFAPIVMTLLILLTGASTSMASHLGTNARKDVKPPNRSKRTSTANQTQSTPQPAEGGLKFTDEELFVTTSLNSTVDLPDGSHAKMGGLGSSSLGPNLSVDGVLCVPSFRIN</sequence>
<accession>A0A5E4F7S0</accession>
<evidence type="ECO:0000313" key="4">
    <source>
        <dbReference type="Proteomes" id="UP000327085"/>
    </source>
</evidence>
<evidence type="ECO:0000256" key="1">
    <source>
        <dbReference type="SAM" id="MobiDB-lite"/>
    </source>
</evidence>
<proteinExistence type="predicted"/>
<evidence type="ECO:0000256" key="2">
    <source>
        <dbReference type="SAM" id="SignalP"/>
    </source>
</evidence>
<dbReference type="Gramene" id="VVA21818">
    <property type="protein sequence ID" value="VVA21818"/>
    <property type="gene ID" value="Prudul26B035972"/>
</dbReference>
<feature type="compositionally biased region" description="Polar residues" evidence="1">
    <location>
        <begin position="53"/>
        <end position="64"/>
    </location>
</feature>
<keyword evidence="2" id="KW-0732">Signal</keyword>
<protein>
    <submittedName>
        <fullName evidence="3">Uncharacterized protein</fullName>
    </submittedName>
</protein>